<accession>A0ABV8DNS4</accession>
<keyword evidence="3" id="KW-1185">Reference proteome</keyword>
<protein>
    <recommendedName>
        <fullName evidence="1">MmyB-like transcription regulator ligand binding domain-containing protein</fullName>
    </recommendedName>
</protein>
<dbReference type="Gene3D" id="3.30.450.180">
    <property type="match status" value="1"/>
</dbReference>
<evidence type="ECO:0000259" key="1">
    <source>
        <dbReference type="Pfam" id="PF17765"/>
    </source>
</evidence>
<name>A0ABV8DNS4_9NOCA</name>
<organism evidence="2 3">
    <name type="scientific">Nocardia jiangsuensis</name>
    <dbReference type="NCBI Taxonomy" id="1691563"/>
    <lineage>
        <taxon>Bacteria</taxon>
        <taxon>Bacillati</taxon>
        <taxon>Actinomycetota</taxon>
        <taxon>Actinomycetes</taxon>
        <taxon>Mycobacteriales</taxon>
        <taxon>Nocardiaceae</taxon>
        <taxon>Nocardia</taxon>
    </lineage>
</organism>
<dbReference type="InterPro" id="IPR041413">
    <property type="entry name" value="MLTR_LBD"/>
</dbReference>
<feature type="domain" description="MmyB-like transcription regulator ligand binding" evidence="1">
    <location>
        <begin position="7"/>
        <end position="55"/>
    </location>
</feature>
<gene>
    <name evidence="2" type="ORF">ACFO0B_06965</name>
</gene>
<proteinExistence type="predicted"/>
<sequence>MPSLPAATGTTRIEHPEAGRLRLLYETLDIPADDDQQLLVHLPADDATAAALAELAGRHRGELRAVSY</sequence>
<evidence type="ECO:0000313" key="2">
    <source>
        <dbReference type="EMBL" id="MFC3961725.1"/>
    </source>
</evidence>
<dbReference type="Pfam" id="PF17765">
    <property type="entry name" value="MLTR_LBD"/>
    <property type="match status" value="1"/>
</dbReference>
<comment type="caution">
    <text evidence="2">The sequence shown here is derived from an EMBL/GenBank/DDBJ whole genome shotgun (WGS) entry which is preliminary data.</text>
</comment>
<reference evidence="3" key="1">
    <citation type="journal article" date="2019" name="Int. J. Syst. Evol. Microbiol.">
        <title>The Global Catalogue of Microorganisms (GCM) 10K type strain sequencing project: providing services to taxonomists for standard genome sequencing and annotation.</title>
        <authorList>
            <consortium name="The Broad Institute Genomics Platform"/>
            <consortium name="The Broad Institute Genome Sequencing Center for Infectious Disease"/>
            <person name="Wu L."/>
            <person name="Ma J."/>
        </authorList>
    </citation>
    <scope>NUCLEOTIDE SEQUENCE [LARGE SCALE GENOMIC DNA]</scope>
    <source>
        <strain evidence="3">CGMCC 4.7330</strain>
    </source>
</reference>
<evidence type="ECO:0000313" key="3">
    <source>
        <dbReference type="Proteomes" id="UP001595696"/>
    </source>
</evidence>
<dbReference type="EMBL" id="JBHSAX010000006">
    <property type="protein sequence ID" value="MFC3961725.1"/>
    <property type="molecule type" value="Genomic_DNA"/>
</dbReference>
<dbReference type="Proteomes" id="UP001595696">
    <property type="component" value="Unassembled WGS sequence"/>
</dbReference>
<dbReference type="RefSeq" id="WP_378611481.1">
    <property type="nucleotide sequence ID" value="NZ_JBHSAX010000006.1"/>
</dbReference>